<name>A0A7R7XQ08_9EURO</name>
<organism evidence="2 3">
    <name type="scientific">Aspergillus puulaauensis</name>
    <dbReference type="NCBI Taxonomy" id="1220207"/>
    <lineage>
        <taxon>Eukaryota</taxon>
        <taxon>Fungi</taxon>
        <taxon>Dikarya</taxon>
        <taxon>Ascomycota</taxon>
        <taxon>Pezizomycotina</taxon>
        <taxon>Eurotiomycetes</taxon>
        <taxon>Eurotiomycetidae</taxon>
        <taxon>Eurotiales</taxon>
        <taxon>Aspergillaceae</taxon>
        <taxon>Aspergillus</taxon>
    </lineage>
</organism>
<protein>
    <submittedName>
        <fullName evidence="2">Uncharacterized protein</fullName>
    </submittedName>
</protein>
<reference evidence="2" key="2">
    <citation type="submission" date="2021-02" db="EMBL/GenBank/DDBJ databases">
        <title>Aspergillus puulaauensis MK2 genome sequence.</title>
        <authorList>
            <person name="Futagami T."/>
            <person name="Mori K."/>
            <person name="Kadooka C."/>
            <person name="Tanaka T."/>
        </authorList>
    </citation>
    <scope>NUCLEOTIDE SEQUENCE</scope>
    <source>
        <strain evidence="2">MK2</strain>
    </source>
</reference>
<evidence type="ECO:0000256" key="1">
    <source>
        <dbReference type="SAM" id="MobiDB-lite"/>
    </source>
</evidence>
<reference evidence="2" key="1">
    <citation type="submission" date="2021-01" db="EMBL/GenBank/DDBJ databases">
        <authorList>
            <consortium name="Aspergillus puulaauensis MK2 genome sequencing consortium"/>
            <person name="Kazuki M."/>
            <person name="Futagami T."/>
        </authorList>
    </citation>
    <scope>NUCLEOTIDE SEQUENCE</scope>
    <source>
        <strain evidence="2">MK2</strain>
    </source>
</reference>
<accession>A0A7R7XQ08</accession>
<dbReference type="RefSeq" id="XP_041557486.1">
    <property type="nucleotide sequence ID" value="XM_041704953.1"/>
</dbReference>
<evidence type="ECO:0000313" key="3">
    <source>
        <dbReference type="Proteomes" id="UP000654913"/>
    </source>
</evidence>
<feature type="compositionally biased region" description="Acidic residues" evidence="1">
    <location>
        <begin position="194"/>
        <end position="204"/>
    </location>
</feature>
<dbReference type="AlphaFoldDB" id="A0A7R7XQ08"/>
<dbReference type="OrthoDB" id="4494603at2759"/>
<sequence>MIYQQSFEAIHQILGKDQARAWKQTLKTSFLQSHWLLPYPHGHGFMRKSKDTGQEPGKLLPAEYIQHHPTTSWGHFYPDHRYMERGMEPEMDLVRLSDGDLYEKLVQIADRFSQNPEASEWKKKPEPTQFYFCATIGDESVLKAQQKLHGTLAQKLCMEIIQLLDEYEVLLHSGRILRPRPRRRQAGPSTTLNPDDEFTSDEESIPNQQEYLATRILALEPQIHEAVAAERVQWQYPLLHRAHLKQVEPRLRRLKITQSLGTE</sequence>
<dbReference type="KEGG" id="apuu:APUU_50003A"/>
<dbReference type="Proteomes" id="UP000654913">
    <property type="component" value="Chromosome 5"/>
</dbReference>
<evidence type="ECO:0000313" key="2">
    <source>
        <dbReference type="EMBL" id="BCS25292.1"/>
    </source>
</evidence>
<proteinExistence type="predicted"/>
<keyword evidence="3" id="KW-1185">Reference proteome</keyword>
<dbReference type="EMBL" id="AP024447">
    <property type="protein sequence ID" value="BCS25292.1"/>
    <property type="molecule type" value="Genomic_DNA"/>
</dbReference>
<dbReference type="GeneID" id="64975297"/>
<gene>
    <name evidence="2" type="ORF">APUU_50003A</name>
</gene>
<feature type="region of interest" description="Disordered" evidence="1">
    <location>
        <begin position="180"/>
        <end position="204"/>
    </location>
</feature>